<accession>X0WWF6</accession>
<reference evidence="2" key="1">
    <citation type="journal article" date="2014" name="Front. Microbiol.">
        <title>High frequency of phylogenetically diverse reductive dehalogenase-homologous genes in deep subseafloor sedimentary metagenomes.</title>
        <authorList>
            <person name="Kawai M."/>
            <person name="Futagami T."/>
            <person name="Toyoda A."/>
            <person name="Takaki Y."/>
            <person name="Nishi S."/>
            <person name="Hori S."/>
            <person name="Arai W."/>
            <person name="Tsubouchi T."/>
            <person name="Morono Y."/>
            <person name="Uchiyama I."/>
            <person name="Ito T."/>
            <person name="Fujiyama A."/>
            <person name="Inagaki F."/>
            <person name="Takami H."/>
        </authorList>
    </citation>
    <scope>NUCLEOTIDE SEQUENCE</scope>
    <source>
        <strain evidence="2">Expedition CK06-06</strain>
    </source>
</reference>
<comment type="caution">
    <text evidence="2">The sequence shown here is derived from an EMBL/GenBank/DDBJ whole genome shotgun (WGS) entry which is preliminary data.</text>
</comment>
<dbReference type="EMBL" id="BARS01043008">
    <property type="protein sequence ID" value="GAG35000.1"/>
    <property type="molecule type" value="Genomic_DNA"/>
</dbReference>
<evidence type="ECO:0000256" key="1">
    <source>
        <dbReference type="SAM" id="MobiDB-lite"/>
    </source>
</evidence>
<evidence type="ECO:0000313" key="2">
    <source>
        <dbReference type="EMBL" id="GAG35000.1"/>
    </source>
</evidence>
<proteinExistence type="predicted"/>
<feature type="compositionally biased region" description="Acidic residues" evidence="1">
    <location>
        <begin position="54"/>
        <end position="64"/>
    </location>
</feature>
<dbReference type="AlphaFoldDB" id="X0WWF6"/>
<gene>
    <name evidence="2" type="ORF">S01H1_65169</name>
</gene>
<organism evidence="2">
    <name type="scientific">marine sediment metagenome</name>
    <dbReference type="NCBI Taxonomy" id="412755"/>
    <lineage>
        <taxon>unclassified sequences</taxon>
        <taxon>metagenomes</taxon>
        <taxon>ecological metagenomes</taxon>
    </lineage>
</organism>
<protein>
    <submittedName>
        <fullName evidence="2">Uncharacterized protein</fullName>
    </submittedName>
</protein>
<feature type="region of interest" description="Disordered" evidence="1">
    <location>
        <begin position="22"/>
        <end position="73"/>
    </location>
</feature>
<name>X0WWF6_9ZZZZ</name>
<sequence length="73" mass="8024">MKEMKPEVMGDILELAKKLPKGSSMEIAMPQKGKGKKDKGMCPSCGQPMSAHEDAEEDAEEMSTDELRKKLKG</sequence>